<reference evidence="3 4" key="1">
    <citation type="submission" date="2017-03" db="EMBL/GenBank/DDBJ databases">
        <title>The genome sequence of Candidatus Rickettsiella viridis.</title>
        <authorList>
            <person name="Nikoh N."/>
            <person name="Tsuchida T."/>
            <person name="Yamaguchi K."/>
            <person name="Maeda T."/>
            <person name="Shigenobu S."/>
            <person name="Fukatsu T."/>
        </authorList>
    </citation>
    <scope>NUCLEOTIDE SEQUENCE [LARGE SCALE GENOMIC DNA]</scope>
    <source>
        <strain evidence="3 4">Ap-RA04</strain>
    </source>
</reference>
<evidence type="ECO:0000256" key="1">
    <source>
        <dbReference type="SAM" id="MobiDB-lite"/>
    </source>
</evidence>
<keyword evidence="4" id="KW-1185">Reference proteome</keyword>
<dbReference type="Proteomes" id="UP000282483">
    <property type="component" value="Chromosome"/>
</dbReference>
<feature type="transmembrane region" description="Helical" evidence="2">
    <location>
        <begin position="110"/>
        <end position="135"/>
    </location>
</feature>
<feature type="transmembrane region" description="Helical" evidence="2">
    <location>
        <begin position="141"/>
        <end position="159"/>
    </location>
</feature>
<dbReference type="EMBL" id="AP018005">
    <property type="protein sequence ID" value="BBB15169.1"/>
    <property type="molecule type" value="Genomic_DNA"/>
</dbReference>
<evidence type="ECO:0000256" key="2">
    <source>
        <dbReference type="SAM" id="Phobius"/>
    </source>
</evidence>
<keyword evidence="2" id="KW-1133">Transmembrane helix</keyword>
<evidence type="ECO:0000313" key="3">
    <source>
        <dbReference type="EMBL" id="BBB15169.1"/>
    </source>
</evidence>
<dbReference type="AlphaFoldDB" id="A0A2Z5UUE9"/>
<gene>
    <name evidence="3" type="ORF">RVIR1_06720</name>
</gene>
<proteinExistence type="predicted"/>
<protein>
    <submittedName>
        <fullName evidence="3">Uncharacterized protein</fullName>
    </submittedName>
</protein>
<keyword evidence="2" id="KW-0812">Transmembrane</keyword>
<name>A0A2Z5UUE9_9COXI</name>
<organism evidence="3 4">
    <name type="scientific">Candidatus Rickettsiella viridis</name>
    <dbReference type="NCBI Taxonomy" id="676208"/>
    <lineage>
        <taxon>Bacteria</taxon>
        <taxon>Pseudomonadati</taxon>
        <taxon>Pseudomonadota</taxon>
        <taxon>Gammaproteobacteria</taxon>
        <taxon>Legionellales</taxon>
        <taxon>Coxiellaceae</taxon>
        <taxon>Rickettsiella</taxon>
    </lineage>
</organism>
<sequence>MKMDLEQKIQASQTHDAAQINPAELVQELSTISMNLNIVAGICYFIIEDKNRNLTVYRHIFKEGLRNKKIQDFLAKEKESKINDQKMAVAIQIENNKTIKTHRIAFIKDFLAGLFTLGLTAFTTVGAITLCMLVIPLPYSLIAAAAASAIILPGIPLLYKKAIEKNKPTIEFAKTFTTKVLGADEIDSALPSALQADPTQGTFFHLISPTTVMPRKTEPTVLVRSFSDKRPFVNRLASINEEEEEKNKQPESSLGIYRH</sequence>
<evidence type="ECO:0000313" key="4">
    <source>
        <dbReference type="Proteomes" id="UP000282483"/>
    </source>
</evidence>
<accession>A0A2Z5UUE9</accession>
<dbReference type="KEGG" id="rvi:RVIR1_06720"/>
<keyword evidence="2" id="KW-0472">Membrane</keyword>
<feature type="region of interest" description="Disordered" evidence="1">
    <location>
        <begin position="240"/>
        <end position="259"/>
    </location>
</feature>